<feature type="domain" description="Serine hydrolase" evidence="2">
    <location>
        <begin position="37"/>
        <end position="237"/>
    </location>
</feature>
<dbReference type="PANTHER" id="PTHR22778">
    <property type="entry name" value="OVARIAN CANCER GENE-2 PROTEIN-RELATED"/>
    <property type="match status" value="1"/>
</dbReference>
<gene>
    <name evidence="3" type="ORF">JRO89_XS08G0245500</name>
</gene>
<evidence type="ECO:0000259" key="2">
    <source>
        <dbReference type="Pfam" id="PF03959"/>
    </source>
</evidence>
<accession>A0ABQ8HR97</accession>
<proteinExistence type="predicted"/>
<dbReference type="SUPFAM" id="SSF53474">
    <property type="entry name" value="alpha/beta-Hydrolases"/>
    <property type="match status" value="1"/>
</dbReference>
<reference evidence="3 4" key="1">
    <citation type="submission" date="2021-02" db="EMBL/GenBank/DDBJ databases">
        <title>Plant Genome Project.</title>
        <authorList>
            <person name="Zhang R.-G."/>
        </authorList>
    </citation>
    <scope>NUCLEOTIDE SEQUENCE [LARGE SCALE GENOMIC DNA]</scope>
    <source>
        <tissue evidence="3">Leaves</tissue>
    </source>
</reference>
<feature type="chain" id="PRO_5045123732" description="Serine hydrolase domain-containing protein" evidence="1">
    <location>
        <begin position="22"/>
        <end position="250"/>
    </location>
</feature>
<dbReference type="Pfam" id="PF03959">
    <property type="entry name" value="FSH1"/>
    <property type="match status" value="1"/>
</dbReference>
<evidence type="ECO:0000313" key="3">
    <source>
        <dbReference type="EMBL" id="KAH7566857.1"/>
    </source>
</evidence>
<comment type="caution">
    <text evidence="3">The sequence shown here is derived from an EMBL/GenBank/DDBJ whole genome shotgun (WGS) entry which is preliminary data.</text>
</comment>
<keyword evidence="4" id="KW-1185">Reference proteome</keyword>
<feature type="signal peptide" evidence="1">
    <location>
        <begin position="1"/>
        <end position="21"/>
    </location>
</feature>
<dbReference type="InterPro" id="IPR005645">
    <property type="entry name" value="FSH-like_dom"/>
</dbReference>
<dbReference type="PANTHER" id="PTHR22778:SF52">
    <property type="entry name" value="SERINE HYDROLASE FSH DOMAIN-CONTAINING PROTEIN"/>
    <property type="match status" value="1"/>
</dbReference>
<dbReference type="EMBL" id="JAFEMO010000008">
    <property type="protein sequence ID" value="KAH7566857.1"/>
    <property type="molecule type" value="Genomic_DNA"/>
</dbReference>
<dbReference type="Proteomes" id="UP000827721">
    <property type="component" value="Unassembled WGS sequence"/>
</dbReference>
<evidence type="ECO:0000313" key="4">
    <source>
        <dbReference type="Proteomes" id="UP000827721"/>
    </source>
</evidence>
<name>A0ABQ8HR97_9ROSI</name>
<organism evidence="3 4">
    <name type="scientific">Xanthoceras sorbifolium</name>
    <dbReference type="NCBI Taxonomy" id="99658"/>
    <lineage>
        <taxon>Eukaryota</taxon>
        <taxon>Viridiplantae</taxon>
        <taxon>Streptophyta</taxon>
        <taxon>Embryophyta</taxon>
        <taxon>Tracheophyta</taxon>
        <taxon>Spermatophyta</taxon>
        <taxon>Magnoliopsida</taxon>
        <taxon>eudicotyledons</taxon>
        <taxon>Gunneridae</taxon>
        <taxon>Pentapetalae</taxon>
        <taxon>rosids</taxon>
        <taxon>malvids</taxon>
        <taxon>Sapindales</taxon>
        <taxon>Sapindaceae</taxon>
        <taxon>Xanthoceroideae</taxon>
        <taxon>Xanthoceras</taxon>
    </lineage>
</organism>
<evidence type="ECO:0000256" key="1">
    <source>
        <dbReference type="SAM" id="SignalP"/>
    </source>
</evidence>
<sequence length="250" mass="27935">MTSLTTFTFLLIVFFLASGKASISTQEEKGMENQSMRKPKILCLHGFRTSGFIFKSMCRKLGPTILEKLDLDFIDGPYPAEGESAAEGIYDPPYYEWFQLNDNNTVYTHFNECVTFLEDYMAKHGPYDGLMGFSQGAVLSGGLIGMQIHGDALKNIPKLKFVIFISGGKLGGPRFSAPKLAVNAFASPIQTPSLHFLSDKDFLRADGEVLKKSFVDPVAIYHNMGHTVPIMDEKNTKIMLRFIDRIQQLL</sequence>
<dbReference type="InterPro" id="IPR029058">
    <property type="entry name" value="AB_hydrolase_fold"/>
</dbReference>
<protein>
    <recommendedName>
        <fullName evidence="2">Serine hydrolase domain-containing protein</fullName>
    </recommendedName>
</protein>
<keyword evidence="1" id="KW-0732">Signal</keyword>
<dbReference type="Gene3D" id="3.40.50.1820">
    <property type="entry name" value="alpha/beta hydrolase"/>
    <property type="match status" value="1"/>
</dbReference>